<evidence type="ECO:0000313" key="2">
    <source>
        <dbReference type="Proteomes" id="UP001575622"/>
    </source>
</evidence>
<accession>A0ABV4V3X7</accession>
<dbReference type="Proteomes" id="UP001575622">
    <property type="component" value="Unassembled WGS sequence"/>
</dbReference>
<gene>
    <name evidence="1" type="ORF">ACEU3E_17690</name>
</gene>
<comment type="caution">
    <text evidence="1">The sequence shown here is derived from an EMBL/GenBank/DDBJ whole genome shotgun (WGS) entry which is preliminary data.</text>
</comment>
<protein>
    <submittedName>
        <fullName evidence="1">Uncharacterized protein</fullName>
    </submittedName>
</protein>
<evidence type="ECO:0000313" key="1">
    <source>
        <dbReference type="EMBL" id="MFB0844019.1"/>
    </source>
</evidence>
<name>A0ABV4V3X7_9BACL</name>
<dbReference type="RefSeq" id="WP_373953475.1">
    <property type="nucleotide sequence ID" value="NZ_JBHDLN010000008.1"/>
</dbReference>
<proteinExistence type="predicted"/>
<sequence length="78" mass="8859">MIILKYQMVGRLADLKHGGDMFQDLKKLIVDLSSIQVIWDTEAKTRRNEADRMYATGVSDGFKHAAVALESIIRKYST</sequence>
<keyword evidence="2" id="KW-1185">Reference proteome</keyword>
<reference evidence="1 2" key="1">
    <citation type="submission" date="2024-09" db="EMBL/GenBank/DDBJ databases">
        <authorList>
            <person name="Makale K.P.P."/>
            <person name="Makhzoum A."/>
            <person name="Rantong G."/>
            <person name="Rahube T.O."/>
        </authorList>
    </citation>
    <scope>NUCLEOTIDE SEQUENCE [LARGE SCALE GENOMIC DNA]</scope>
    <source>
        <strain evidence="1 2">KM_D13</strain>
    </source>
</reference>
<dbReference type="EMBL" id="JBHDLN010000008">
    <property type="protein sequence ID" value="MFB0844019.1"/>
    <property type="molecule type" value="Genomic_DNA"/>
</dbReference>
<organism evidence="1 2">
    <name type="scientific">Paenibacillus oleatilyticus</name>
    <dbReference type="NCBI Taxonomy" id="2594886"/>
    <lineage>
        <taxon>Bacteria</taxon>
        <taxon>Bacillati</taxon>
        <taxon>Bacillota</taxon>
        <taxon>Bacilli</taxon>
        <taxon>Bacillales</taxon>
        <taxon>Paenibacillaceae</taxon>
        <taxon>Paenibacillus</taxon>
    </lineage>
</organism>